<feature type="transmembrane region" description="Helical" evidence="1">
    <location>
        <begin position="260"/>
        <end position="286"/>
    </location>
</feature>
<evidence type="ECO:0000313" key="3">
    <source>
        <dbReference type="Proteomes" id="UP000815846"/>
    </source>
</evidence>
<keyword evidence="3" id="KW-1185">Reference proteome</keyword>
<feature type="transmembrane region" description="Helical" evidence="1">
    <location>
        <begin position="82"/>
        <end position="101"/>
    </location>
</feature>
<proteinExistence type="predicted"/>
<evidence type="ECO:0008006" key="4">
    <source>
        <dbReference type="Google" id="ProtNLM"/>
    </source>
</evidence>
<sequence length="287" mass="32890">MDNFISYLNYRYLKIALWTTVIFSIIYVFHDPAQPKNGGTWFGYTIGTVSALLIVFLMYFGRRKRDYASNFGTVKGWLSAHVYLGSALLVLATLHTGFQFGMNVHTFAYILMCFAIFSGFYGAWAYVYLPVKKRENLNSISTEEYFQSIEDFDRQITSLAKGLPEKLSLMINSALERTELGGTLFNQLSIKDKSNLVVDDKILANENQSTCIELLVIELAKVTEQARSKQLKKIIDLFGSRQRALKVLRQDIKHNSKLQFWLYIHVPVSFALLAALITHIVSVFIYW</sequence>
<feature type="transmembrane region" description="Helical" evidence="1">
    <location>
        <begin position="107"/>
        <end position="129"/>
    </location>
</feature>
<keyword evidence="1" id="KW-0472">Membrane</keyword>
<reference evidence="2 3" key="1">
    <citation type="submission" date="2019-08" db="EMBL/GenBank/DDBJ databases">
        <title>Microbe sample from Colwellia echini.</title>
        <authorList>
            <person name="Christiansen L."/>
            <person name="Pathiraja D."/>
            <person name="Schultz-Johansen M."/>
            <person name="Choi I.-G."/>
            <person name="Stougaard P."/>
        </authorList>
    </citation>
    <scope>NUCLEOTIDE SEQUENCE [LARGE SCALE GENOMIC DNA]</scope>
    <source>
        <strain evidence="2 3">A3</strain>
    </source>
</reference>
<dbReference type="EMBL" id="PJAI02000005">
    <property type="protein sequence ID" value="TYK66293.1"/>
    <property type="molecule type" value="Genomic_DNA"/>
</dbReference>
<dbReference type="Proteomes" id="UP000815846">
    <property type="component" value="Unassembled WGS sequence"/>
</dbReference>
<feature type="transmembrane region" description="Helical" evidence="1">
    <location>
        <begin position="41"/>
        <end position="61"/>
    </location>
</feature>
<feature type="transmembrane region" description="Helical" evidence="1">
    <location>
        <begin position="12"/>
        <end position="29"/>
    </location>
</feature>
<keyword evidence="1" id="KW-0812">Transmembrane</keyword>
<organism evidence="2 3">
    <name type="scientific">Colwellia echini</name>
    <dbReference type="NCBI Taxonomy" id="1982103"/>
    <lineage>
        <taxon>Bacteria</taxon>
        <taxon>Pseudomonadati</taxon>
        <taxon>Pseudomonadota</taxon>
        <taxon>Gammaproteobacteria</taxon>
        <taxon>Alteromonadales</taxon>
        <taxon>Colwelliaceae</taxon>
        <taxon>Colwellia</taxon>
    </lineage>
</organism>
<accession>A0ABY3MYK8</accession>
<comment type="caution">
    <text evidence="2">The sequence shown here is derived from an EMBL/GenBank/DDBJ whole genome shotgun (WGS) entry which is preliminary data.</text>
</comment>
<protein>
    <recommendedName>
        <fullName evidence="4">Ferric reductase like transmembrane component</fullName>
    </recommendedName>
</protein>
<keyword evidence="1" id="KW-1133">Transmembrane helix</keyword>
<name>A0ABY3MYK8_9GAMM</name>
<evidence type="ECO:0000313" key="2">
    <source>
        <dbReference type="EMBL" id="TYK66293.1"/>
    </source>
</evidence>
<dbReference type="RefSeq" id="WP_101344365.1">
    <property type="nucleotide sequence ID" value="NZ_PJAI02000005.1"/>
</dbReference>
<gene>
    <name evidence="2" type="ORF">CWS31_006785</name>
</gene>
<evidence type="ECO:0000256" key="1">
    <source>
        <dbReference type="SAM" id="Phobius"/>
    </source>
</evidence>